<keyword evidence="3" id="KW-1185">Reference proteome</keyword>
<name>A0AA51UKR5_9EURY</name>
<proteinExistence type="predicted"/>
<dbReference type="Proteomes" id="UP001182908">
    <property type="component" value="Chromosome"/>
</dbReference>
<sequence length="137" mass="15742">MNKKKPDVSIIKSYLSNYVLLSLYLSFLLYLLVYANELVIFIYPIVSLVYGWKTKNVTGSVLIGMLPITFLFLDLHMANLENYTPERFDYVIAYFAKLIILGGINGYLAAKLPKQYFILLLIIGTFVWYALFMSGID</sequence>
<feature type="transmembrane region" description="Helical" evidence="1">
    <location>
        <begin position="21"/>
        <end position="45"/>
    </location>
</feature>
<evidence type="ECO:0000256" key="1">
    <source>
        <dbReference type="SAM" id="Phobius"/>
    </source>
</evidence>
<organism evidence="2 3">
    <name type="scientific">Methanolobus sediminis</name>
    <dbReference type="NCBI Taxonomy" id="3072978"/>
    <lineage>
        <taxon>Archaea</taxon>
        <taxon>Methanobacteriati</taxon>
        <taxon>Methanobacteriota</taxon>
        <taxon>Stenosarchaea group</taxon>
        <taxon>Methanomicrobia</taxon>
        <taxon>Methanosarcinales</taxon>
        <taxon>Methanosarcinaceae</taxon>
        <taxon>Methanolobus</taxon>
    </lineage>
</organism>
<dbReference type="KEGG" id="mseb:RE474_00335"/>
<gene>
    <name evidence="2" type="ORF">RE474_00335</name>
</gene>
<keyword evidence="1" id="KW-0812">Transmembrane</keyword>
<keyword evidence="1" id="KW-1133">Transmembrane helix</keyword>
<evidence type="ECO:0000313" key="3">
    <source>
        <dbReference type="Proteomes" id="UP001182908"/>
    </source>
</evidence>
<reference evidence="2 3" key="1">
    <citation type="submission" date="2023-08" db="EMBL/GenBank/DDBJ databases">
        <title>Methanolobus mangrovi sp. nov. and Methanolobus sediminis sp. nov, two novel methylotrophic methanogens isolated from mangrove sediments in China.</title>
        <authorList>
            <person name="Zhou J."/>
        </authorList>
    </citation>
    <scope>NUCLEOTIDE SEQUENCE [LARGE SCALE GENOMIC DNA]</scope>
    <source>
        <strain evidence="2 3">FTZ6</strain>
    </source>
</reference>
<protein>
    <submittedName>
        <fullName evidence="2">Uncharacterized protein</fullName>
    </submittedName>
</protein>
<dbReference type="EMBL" id="CP133592">
    <property type="protein sequence ID" value="WMW25200.1"/>
    <property type="molecule type" value="Genomic_DNA"/>
</dbReference>
<dbReference type="GeneID" id="84231118"/>
<keyword evidence="1" id="KW-0472">Membrane</keyword>
<feature type="transmembrane region" description="Helical" evidence="1">
    <location>
        <begin position="90"/>
        <end position="110"/>
    </location>
</feature>
<dbReference type="AlphaFoldDB" id="A0AA51UKR5"/>
<accession>A0AA51UKR5</accession>
<feature type="transmembrane region" description="Helical" evidence="1">
    <location>
        <begin position="57"/>
        <end position="78"/>
    </location>
</feature>
<evidence type="ECO:0000313" key="2">
    <source>
        <dbReference type="EMBL" id="WMW25200.1"/>
    </source>
</evidence>
<dbReference type="RefSeq" id="WP_309311008.1">
    <property type="nucleotide sequence ID" value="NZ_CP133592.1"/>
</dbReference>
<feature type="transmembrane region" description="Helical" evidence="1">
    <location>
        <begin position="116"/>
        <end position="136"/>
    </location>
</feature>